<evidence type="ECO:0000256" key="7">
    <source>
        <dbReference type="ARBA" id="ARBA00023125"/>
    </source>
</evidence>
<dbReference type="OrthoDB" id="6162401at2759"/>
<dbReference type="Proteomes" id="UP000828390">
    <property type="component" value="Unassembled WGS sequence"/>
</dbReference>
<dbReference type="InterPro" id="IPR013087">
    <property type="entry name" value="Znf_C2H2_type"/>
</dbReference>
<feature type="compositionally biased region" description="Basic and acidic residues" evidence="10">
    <location>
        <begin position="698"/>
        <end position="720"/>
    </location>
</feature>
<gene>
    <name evidence="12" type="ORF">DPMN_011259</name>
</gene>
<feature type="region of interest" description="Disordered" evidence="10">
    <location>
        <begin position="481"/>
        <end position="573"/>
    </location>
</feature>
<dbReference type="GO" id="GO:0000978">
    <property type="term" value="F:RNA polymerase II cis-regulatory region sequence-specific DNA binding"/>
    <property type="evidence" value="ECO:0007669"/>
    <property type="project" value="TreeGrafter"/>
</dbReference>
<dbReference type="InterPro" id="IPR011333">
    <property type="entry name" value="SKP1/BTB/POZ_sf"/>
</dbReference>
<comment type="caution">
    <text evidence="12">The sequence shown here is derived from an EMBL/GenBank/DDBJ whole genome shotgun (WGS) entry which is preliminary data.</text>
</comment>
<evidence type="ECO:0000256" key="9">
    <source>
        <dbReference type="ARBA" id="ARBA00023242"/>
    </source>
</evidence>
<dbReference type="PANTHER" id="PTHR46105">
    <property type="entry name" value="AGAP004733-PA"/>
    <property type="match status" value="1"/>
</dbReference>
<dbReference type="PROSITE" id="PS50097">
    <property type="entry name" value="BTB"/>
    <property type="match status" value="1"/>
</dbReference>
<keyword evidence="8" id="KW-0804">Transcription</keyword>
<dbReference type="EMBL" id="JAIWYP010000001">
    <property type="protein sequence ID" value="KAH3887243.1"/>
    <property type="molecule type" value="Genomic_DNA"/>
</dbReference>
<dbReference type="Pfam" id="PF00651">
    <property type="entry name" value="BTB"/>
    <property type="match status" value="1"/>
</dbReference>
<dbReference type="InterPro" id="IPR050457">
    <property type="entry name" value="ZnFinger_BTB_dom_contain"/>
</dbReference>
<evidence type="ECO:0000256" key="4">
    <source>
        <dbReference type="ARBA" id="ARBA00022771"/>
    </source>
</evidence>
<accession>A0A9D4N3L0</accession>
<keyword evidence="2" id="KW-0479">Metal-binding</keyword>
<dbReference type="SMART" id="SM00225">
    <property type="entry name" value="BTB"/>
    <property type="match status" value="1"/>
</dbReference>
<keyword evidence="5" id="KW-0862">Zinc</keyword>
<dbReference type="PANTHER" id="PTHR46105:SF5">
    <property type="entry name" value="ZINC FINGER AND BTB DOMAIN-CONTAINING PROTEIN 44 ISOFORM X1"/>
    <property type="match status" value="1"/>
</dbReference>
<feature type="compositionally biased region" description="Basic residues" evidence="10">
    <location>
        <begin position="524"/>
        <end position="533"/>
    </location>
</feature>
<evidence type="ECO:0000256" key="5">
    <source>
        <dbReference type="ARBA" id="ARBA00022833"/>
    </source>
</evidence>
<dbReference type="CDD" id="cd18186">
    <property type="entry name" value="BTB_POZ_ZBTB_KLHL-like"/>
    <property type="match status" value="1"/>
</dbReference>
<dbReference type="GO" id="GO:0000981">
    <property type="term" value="F:DNA-binding transcription factor activity, RNA polymerase II-specific"/>
    <property type="evidence" value="ECO:0007669"/>
    <property type="project" value="TreeGrafter"/>
</dbReference>
<feature type="region of interest" description="Disordered" evidence="10">
    <location>
        <begin position="757"/>
        <end position="779"/>
    </location>
</feature>
<keyword evidence="7" id="KW-0238">DNA-binding</keyword>
<sequence>MEDYHTIQTADHGSVMLAEMHVLQKQGVMCDVILAAEDGEVMAHKVVLMAASKFFREKLSPVVSQSAAKICLKGISVVELASLVKYIYTGKLLVAKDTMDITLEISEILELNGVIQGYNEIVSNEAALGQYASKGFGEGQTRPGVPVSNEKNSAINHDLKIPLMVQKHVKVEAESPNESPTVSKEANACEYGFQLQNPYHEQYVDVSVGSRSPSEAVPTASSVKIVNHLEGVDQGVKSAQISEEESQHQDLLAVAIESLSDTSSMMSHQRKAGAEQEAGVGVDKQFKHSENRAADIDDRTLNVTSFVNGRTNTKTVTLNAGIVNNEYGGHTEVYTVSLDPSSLKAPIQMPRPMRKRTDKEKKAREIANKYRRKKNEVLNTNLPEQLTEQSQVSECTKGINPSSDGTHSGFQYASLSKERKKTNNMPLIDVPVNLIVSEKDSISDGEKSLNLNSQPSNDGYYQIVMNSDEIEDTVEVHTDPMEVTPTKLTENESKEGSGSAKTLKHVTLDSPKTPSTDEDNRSSATKRKTRTPKRLPWSEGEVVNESDVRASIPVVRTRKNSKLDSKPQSTDKMQQDYAKQSMENVPDYMLPHVRLERHYDSTAVTYQKQTLTISTAKCDGTVEMEPSEECYLDEDEESMSMVQDVDLSGRGRKRKSVVKPEFEYSLKLSVKKKREIRNSGQSNSHQNRCDLTNDSDTAVDKGTGENKDATEKEIANKSDEVNIDQSSCSRTKEALVENVMNSTGHPVEAACNTEDTHAELDDDKGDPDTIDSSFSEETDRTYSLATQQNMKLADTSQRMLNCQHCGYQTPLSGNLRKHMQGVHKLVVVHKELQQQPKFSSFRIGQVVTVDGQLFDSKTMTPPASRRVHPKPDTDCKPRKEFDGRKRFSLKNLPVEEFTKEILRRHHAYVNAPEKTFNFMTPVLAKSTLLPSFPQASPNVRNSNANKLYNMPKISPKYTPLNQSAQGWVPLVVKEVEVTQQRAGYEDIVIENVESGVPYRTGSTVLKLVERRNPADNEQMIMITSNGVQSIVRSQDFYQTLLESGQESSETLKVISSLLEAGEEIEIREEGETVEIQNI</sequence>
<keyword evidence="6" id="KW-0805">Transcription regulation</keyword>
<keyword evidence="9" id="KW-0539">Nucleus</keyword>
<proteinExistence type="predicted"/>
<organism evidence="12 13">
    <name type="scientific">Dreissena polymorpha</name>
    <name type="common">Zebra mussel</name>
    <name type="synonym">Mytilus polymorpha</name>
    <dbReference type="NCBI Taxonomy" id="45954"/>
    <lineage>
        <taxon>Eukaryota</taxon>
        <taxon>Metazoa</taxon>
        <taxon>Spiralia</taxon>
        <taxon>Lophotrochozoa</taxon>
        <taxon>Mollusca</taxon>
        <taxon>Bivalvia</taxon>
        <taxon>Autobranchia</taxon>
        <taxon>Heteroconchia</taxon>
        <taxon>Euheterodonta</taxon>
        <taxon>Imparidentia</taxon>
        <taxon>Neoheterodontei</taxon>
        <taxon>Myida</taxon>
        <taxon>Dreissenoidea</taxon>
        <taxon>Dreissenidae</taxon>
        <taxon>Dreissena</taxon>
    </lineage>
</organism>
<evidence type="ECO:0000256" key="8">
    <source>
        <dbReference type="ARBA" id="ARBA00023163"/>
    </source>
</evidence>
<protein>
    <recommendedName>
        <fullName evidence="11">BTB domain-containing protein</fullName>
    </recommendedName>
</protein>
<feature type="compositionally biased region" description="Acidic residues" evidence="10">
    <location>
        <begin position="760"/>
        <end position="769"/>
    </location>
</feature>
<dbReference type="GO" id="GO:0008270">
    <property type="term" value="F:zinc ion binding"/>
    <property type="evidence" value="ECO:0007669"/>
    <property type="project" value="UniProtKB-KW"/>
</dbReference>
<evidence type="ECO:0000256" key="1">
    <source>
        <dbReference type="ARBA" id="ARBA00004123"/>
    </source>
</evidence>
<reference evidence="12" key="1">
    <citation type="journal article" date="2019" name="bioRxiv">
        <title>The Genome of the Zebra Mussel, Dreissena polymorpha: A Resource for Invasive Species Research.</title>
        <authorList>
            <person name="McCartney M.A."/>
            <person name="Auch B."/>
            <person name="Kono T."/>
            <person name="Mallez S."/>
            <person name="Zhang Y."/>
            <person name="Obille A."/>
            <person name="Becker A."/>
            <person name="Abrahante J.E."/>
            <person name="Garbe J."/>
            <person name="Badalamenti J.P."/>
            <person name="Herman A."/>
            <person name="Mangelson H."/>
            <person name="Liachko I."/>
            <person name="Sullivan S."/>
            <person name="Sone E.D."/>
            <person name="Koren S."/>
            <person name="Silverstein K.A.T."/>
            <person name="Beckman K.B."/>
            <person name="Gohl D.M."/>
        </authorList>
    </citation>
    <scope>NUCLEOTIDE SEQUENCE</scope>
    <source>
        <strain evidence="12">Duluth1</strain>
        <tissue evidence="12">Whole animal</tissue>
    </source>
</reference>
<dbReference type="GO" id="GO:0005634">
    <property type="term" value="C:nucleus"/>
    <property type="evidence" value="ECO:0007669"/>
    <property type="project" value="UniProtKB-SubCell"/>
</dbReference>
<keyword evidence="13" id="KW-1185">Reference proteome</keyword>
<reference evidence="12" key="2">
    <citation type="submission" date="2020-11" db="EMBL/GenBank/DDBJ databases">
        <authorList>
            <person name="McCartney M.A."/>
            <person name="Auch B."/>
            <person name="Kono T."/>
            <person name="Mallez S."/>
            <person name="Becker A."/>
            <person name="Gohl D.M."/>
            <person name="Silverstein K.A.T."/>
            <person name="Koren S."/>
            <person name="Bechman K.B."/>
            <person name="Herman A."/>
            <person name="Abrahante J.E."/>
            <person name="Garbe J."/>
        </authorList>
    </citation>
    <scope>NUCLEOTIDE SEQUENCE</scope>
    <source>
        <strain evidence="12">Duluth1</strain>
        <tissue evidence="12">Whole animal</tissue>
    </source>
</reference>
<evidence type="ECO:0000256" key="6">
    <source>
        <dbReference type="ARBA" id="ARBA00023015"/>
    </source>
</evidence>
<name>A0A9D4N3L0_DREPO</name>
<dbReference type="SMART" id="SM00355">
    <property type="entry name" value="ZnF_C2H2"/>
    <property type="match status" value="1"/>
</dbReference>
<dbReference type="InterPro" id="IPR000210">
    <property type="entry name" value="BTB/POZ_dom"/>
</dbReference>
<evidence type="ECO:0000256" key="2">
    <source>
        <dbReference type="ARBA" id="ARBA00022723"/>
    </source>
</evidence>
<comment type="subcellular location">
    <subcellularLocation>
        <location evidence="1">Nucleus</location>
    </subcellularLocation>
</comment>
<dbReference type="SUPFAM" id="SSF54695">
    <property type="entry name" value="POZ domain"/>
    <property type="match status" value="1"/>
</dbReference>
<evidence type="ECO:0000313" key="12">
    <source>
        <dbReference type="EMBL" id="KAH3887243.1"/>
    </source>
</evidence>
<evidence type="ECO:0000313" key="13">
    <source>
        <dbReference type="Proteomes" id="UP000828390"/>
    </source>
</evidence>
<feature type="compositionally biased region" description="Polar residues" evidence="10">
    <location>
        <begin position="770"/>
        <end position="779"/>
    </location>
</feature>
<evidence type="ECO:0000259" key="11">
    <source>
        <dbReference type="PROSITE" id="PS50097"/>
    </source>
</evidence>
<evidence type="ECO:0000256" key="3">
    <source>
        <dbReference type="ARBA" id="ARBA00022737"/>
    </source>
</evidence>
<keyword evidence="3" id="KW-0677">Repeat</keyword>
<keyword evidence="4" id="KW-0863">Zinc-finger</keyword>
<dbReference type="Gene3D" id="3.30.710.10">
    <property type="entry name" value="Potassium Channel Kv1.1, Chain A"/>
    <property type="match status" value="1"/>
</dbReference>
<dbReference type="AlphaFoldDB" id="A0A9D4N3L0"/>
<feature type="region of interest" description="Disordered" evidence="10">
    <location>
        <begin position="674"/>
        <end position="721"/>
    </location>
</feature>
<feature type="domain" description="BTB" evidence="11">
    <location>
        <begin position="30"/>
        <end position="96"/>
    </location>
</feature>
<evidence type="ECO:0000256" key="10">
    <source>
        <dbReference type="SAM" id="MobiDB-lite"/>
    </source>
</evidence>
<feature type="region of interest" description="Disordered" evidence="10">
    <location>
        <begin position="386"/>
        <end position="410"/>
    </location>
</feature>
<feature type="region of interest" description="Disordered" evidence="10">
    <location>
        <begin position="343"/>
        <end position="362"/>
    </location>
</feature>
<feature type="compositionally biased region" description="Polar residues" evidence="10">
    <location>
        <begin position="678"/>
        <end position="696"/>
    </location>
</feature>